<dbReference type="InterPro" id="IPR003594">
    <property type="entry name" value="HATPase_dom"/>
</dbReference>
<sequence length="585" mass="64735">MNRIKHLLGFDDPAMSLENKLFNAVSLIIGLNMLISLLINIILGFSIPLNILVVLVGVLSAMAFYNSRVKGYKENTVLIYVTIGIILFILGWFYNGGIEGSTPQEGVFLIALITILVTRKYHLLFIGIMVAVFLGCFFIEKQFPQLLSPPESGSTKELDILVSSVTAMLIIGLLLGVLKKSHESDKNRLIKQSEELLLSQTELSAAKDQAEAATFAKSNFLANMSHEIRTPLNGIIGTAQLLSRSALLPGQEELLQTLQSSSNLLINIISDILDLSKIEADKLVLIPSDFDIRKCIKTVIDICRPAIDNKTIKLSYTIDSKLADYINTDESRLQQILVNLIGNAIKFTEQGFVTLNVTVTGNQLNTQQVTFQISDSGIGIGAETLEQLFKPFTQANTTTIRKYGGTGLGLSICKKLVEMMGGKIWVKSKEMEGSIFSFSVPLLIAKNIMPVTNTKITDTKGPHRSKPLCILLAEDNKMNQLIARRIFEKIGYPIDIADNGLLAIQKLERQSYDLIFMDIQMPEMDGLQATRYILDKYGDSAPTIIAMTANVMSENEIECKQAGMKDFLSKPFTIDHLEAIINKWG</sequence>
<evidence type="ECO:0000256" key="11">
    <source>
        <dbReference type="PROSITE-ProRule" id="PRU00169"/>
    </source>
</evidence>
<comment type="subunit">
    <text evidence="9">At low DSF concentrations, interacts with RpfF.</text>
</comment>
<dbReference type="RefSeq" id="WP_091375876.1">
    <property type="nucleotide sequence ID" value="NZ_LT629740.1"/>
</dbReference>
<dbReference type="STRING" id="652787.SAMN05216490_3552"/>
<keyword evidence="3 11" id="KW-0597">Phosphoprotein</keyword>
<keyword evidence="16" id="KW-1185">Reference proteome</keyword>
<evidence type="ECO:0000256" key="2">
    <source>
        <dbReference type="ARBA" id="ARBA00012438"/>
    </source>
</evidence>
<evidence type="ECO:0000313" key="15">
    <source>
        <dbReference type="EMBL" id="SDT45733.1"/>
    </source>
</evidence>
<evidence type="ECO:0000259" key="14">
    <source>
        <dbReference type="PROSITE" id="PS50110"/>
    </source>
</evidence>
<dbReference type="PRINTS" id="PR00344">
    <property type="entry name" value="BCTRLSENSOR"/>
</dbReference>
<keyword evidence="8" id="KW-0902">Two-component regulatory system</keyword>
<keyword evidence="4" id="KW-0808">Transferase</keyword>
<dbReference type="SMART" id="SM00387">
    <property type="entry name" value="HATPase_c"/>
    <property type="match status" value="1"/>
</dbReference>
<evidence type="ECO:0000256" key="6">
    <source>
        <dbReference type="ARBA" id="ARBA00022777"/>
    </source>
</evidence>
<organism evidence="15 16">
    <name type="scientific">Mucilaginibacter mallensis</name>
    <dbReference type="NCBI Taxonomy" id="652787"/>
    <lineage>
        <taxon>Bacteria</taxon>
        <taxon>Pseudomonadati</taxon>
        <taxon>Bacteroidota</taxon>
        <taxon>Sphingobacteriia</taxon>
        <taxon>Sphingobacteriales</taxon>
        <taxon>Sphingobacteriaceae</taxon>
        <taxon>Mucilaginibacter</taxon>
    </lineage>
</organism>
<evidence type="ECO:0000256" key="8">
    <source>
        <dbReference type="ARBA" id="ARBA00023012"/>
    </source>
</evidence>
<proteinExistence type="predicted"/>
<dbReference type="SUPFAM" id="SSF47384">
    <property type="entry name" value="Homodimeric domain of signal transducing histidine kinase"/>
    <property type="match status" value="1"/>
</dbReference>
<dbReference type="PANTHER" id="PTHR45339:SF1">
    <property type="entry name" value="HYBRID SIGNAL TRANSDUCTION HISTIDINE KINASE J"/>
    <property type="match status" value="1"/>
</dbReference>
<keyword evidence="6 15" id="KW-0418">Kinase</keyword>
<feature type="modified residue" description="4-aspartylphosphate" evidence="11">
    <location>
        <position position="518"/>
    </location>
</feature>
<feature type="transmembrane region" description="Helical" evidence="12">
    <location>
        <begin position="123"/>
        <end position="140"/>
    </location>
</feature>
<dbReference type="SUPFAM" id="SSF55874">
    <property type="entry name" value="ATPase domain of HSP90 chaperone/DNA topoisomerase II/histidine kinase"/>
    <property type="match status" value="1"/>
</dbReference>
<evidence type="ECO:0000256" key="1">
    <source>
        <dbReference type="ARBA" id="ARBA00000085"/>
    </source>
</evidence>
<feature type="transmembrane region" description="Helical" evidence="12">
    <location>
        <begin position="47"/>
        <end position="65"/>
    </location>
</feature>
<keyword evidence="7" id="KW-0067">ATP-binding</keyword>
<evidence type="ECO:0000256" key="10">
    <source>
        <dbReference type="ARBA" id="ARBA00068150"/>
    </source>
</evidence>
<dbReference type="InterPro" id="IPR005467">
    <property type="entry name" value="His_kinase_dom"/>
</dbReference>
<dbReference type="GO" id="GO:0000155">
    <property type="term" value="F:phosphorelay sensor kinase activity"/>
    <property type="evidence" value="ECO:0007669"/>
    <property type="project" value="InterPro"/>
</dbReference>
<protein>
    <recommendedName>
        <fullName evidence="10">Sensory/regulatory protein RpfC</fullName>
        <ecNumber evidence="2">2.7.13.3</ecNumber>
    </recommendedName>
</protein>
<dbReference type="OrthoDB" id="9809670at2"/>
<dbReference type="EC" id="2.7.13.3" evidence="2"/>
<dbReference type="Gene3D" id="3.40.50.2300">
    <property type="match status" value="1"/>
</dbReference>
<dbReference type="SUPFAM" id="SSF52172">
    <property type="entry name" value="CheY-like"/>
    <property type="match status" value="1"/>
</dbReference>
<dbReference type="CDD" id="cd00082">
    <property type="entry name" value="HisKA"/>
    <property type="match status" value="1"/>
</dbReference>
<dbReference type="Pfam" id="PF00072">
    <property type="entry name" value="Response_reg"/>
    <property type="match status" value="1"/>
</dbReference>
<keyword evidence="12" id="KW-0472">Membrane</keyword>
<dbReference type="InterPro" id="IPR001789">
    <property type="entry name" value="Sig_transdc_resp-reg_receiver"/>
</dbReference>
<feature type="domain" description="Histidine kinase" evidence="13">
    <location>
        <begin position="223"/>
        <end position="444"/>
    </location>
</feature>
<gene>
    <name evidence="15" type="ORF">SAMN05216490_3552</name>
</gene>
<evidence type="ECO:0000256" key="4">
    <source>
        <dbReference type="ARBA" id="ARBA00022679"/>
    </source>
</evidence>
<dbReference type="SMART" id="SM00448">
    <property type="entry name" value="REC"/>
    <property type="match status" value="1"/>
</dbReference>
<evidence type="ECO:0000256" key="9">
    <source>
        <dbReference type="ARBA" id="ARBA00064003"/>
    </source>
</evidence>
<evidence type="ECO:0000313" key="16">
    <source>
        <dbReference type="Proteomes" id="UP000199679"/>
    </source>
</evidence>
<dbReference type="PROSITE" id="PS50109">
    <property type="entry name" value="HIS_KIN"/>
    <property type="match status" value="1"/>
</dbReference>
<dbReference type="GO" id="GO:0005524">
    <property type="term" value="F:ATP binding"/>
    <property type="evidence" value="ECO:0007669"/>
    <property type="project" value="UniProtKB-KW"/>
</dbReference>
<dbReference type="InterPro" id="IPR011006">
    <property type="entry name" value="CheY-like_superfamily"/>
</dbReference>
<reference evidence="15 16" key="1">
    <citation type="submission" date="2016-10" db="EMBL/GenBank/DDBJ databases">
        <authorList>
            <person name="de Groot N.N."/>
        </authorList>
    </citation>
    <scope>NUCLEOTIDE SEQUENCE [LARGE SCALE GENOMIC DNA]</scope>
    <source>
        <strain evidence="15 16">MP1X4</strain>
    </source>
</reference>
<dbReference type="EMBL" id="LT629740">
    <property type="protein sequence ID" value="SDT45733.1"/>
    <property type="molecule type" value="Genomic_DNA"/>
</dbReference>
<dbReference type="SMART" id="SM00388">
    <property type="entry name" value="HisKA"/>
    <property type="match status" value="1"/>
</dbReference>
<dbReference type="Pfam" id="PF00512">
    <property type="entry name" value="HisKA"/>
    <property type="match status" value="1"/>
</dbReference>
<keyword evidence="12" id="KW-1133">Transmembrane helix</keyword>
<evidence type="ECO:0000256" key="3">
    <source>
        <dbReference type="ARBA" id="ARBA00022553"/>
    </source>
</evidence>
<evidence type="ECO:0000256" key="12">
    <source>
        <dbReference type="SAM" id="Phobius"/>
    </source>
</evidence>
<dbReference type="CDD" id="cd16922">
    <property type="entry name" value="HATPase_EvgS-ArcB-TorS-like"/>
    <property type="match status" value="1"/>
</dbReference>
<dbReference type="PANTHER" id="PTHR45339">
    <property type="entry name" value="HYBRID SIGNAL TRANSDUCTION HISTIDINE KINASE J"/>
    <property type="match status" value="1"/>
</dbReference>
<feature type="transmembrane region" description="Helical" evidence="12">
    <location>
        <begin position="160"/>
        <end position="178"/>
    </location>
</feature>
<dbReference type="InterPro" id="IPR004358">
    <property type="entry name" value="Sig_transdc_His_kin-like_C"/>
</dbReference>
<keyword evidence="5" id="KW-0547">Nucleotide-binding</keyword>
<dbReference type="InterPro" id="IPR003661">
    <property type="entry name" value="HisK_dim/P_dom"/>
</dbReference>
<accession>A0A1H2AID4</accession>
<feature type="domain" description="Response regulatory" evidence="14">
    <location>
        <begin position="469"/>
        <end position="585"/>
    </location>
</feature>
<keyword evidence="12" id="KW-0812">Transmembrane</keyword>
<evidence type="ECO:0000256" key="5">
    <source>
        <dbReference type="ARBA" id="ARBA00022741"/>
    </source>
</evidence>
<dbReference type="AlphaFoldDB" id="A0A1H2AID4"/>
<dbReference type="FunFam" id="1.10.287.130:FF:000002">
    <property type="entry name" value="Two-component osmosensing histidine kinase"/>
    <property type="match status" value="1"/>
</dbReference>
<name>A0A1H2AID4_MUCMA</name>
<dbReference type="CDD" id="cd17546">
    <property type="entry name" value="REC_hyHK_CKI1_RcsC-like"/>
    <property type="match status" value="1"/>
</dbReference>
<evidence type="ECO:0000256" key="7">
    <source>
        <dbReference type="ARBA" id="ARBA00022840"/>
    </source>
</evidence>
<dbReference type="Gene3D" id="1.10.287.130">
    <property type="match status" value="1"/>
</dbReference>
<feature type="transmembrane region" description="Helical" evidence="12">
    <location>
        <begin position="21"/>
        <end position="41"/>
    </location>
</feature>
<evidence type="ECO:0000259" key="13">
    <source>
        <dbReference type="PROSITE" id="PS50109"/>
    </source>
</evidence>
<dbReference type="Proteomes" id="UP000199679">
    <property type="component" value="Chromosome I"/>
</dbReference>
<feature type="transmembrane region" description="Helical" evidence="12">
    <location>
        <begin position="77"/>
        <end position="95"/>
    </location>
</feature>
<comment type="catalytic activity">
    <reaction evidence="1">
        <text>ATP + protein L-histidine = ADP + protein N-phospho-L-histidine.</text>
        <dbReference type="EC" id="2.7.13.3"/>
    </reaction>
</comment>
<dbReference type="InterPro" id="IPR036890">
    <property type="entry name" value="HATPase_C_sf"/>
</dbReference>
<dbReference type="InterPro" id="IPR036097">
    <property type="entry name" value="HisK_dim/P_sf"/>
</dbReference>
<dbReference type="Gene3D" id="3.30.565.10">
    <property type="entry name" value="Histidine kinase-like ATPase, C-terminal domain"/>
    <property type="match status" value="1"/>
</dbReference>
<dbReference type="Pfam" id="PF02518">
    <property type="entry name" value="HATPase_c"/>
    <property type="match status" value="1"/>
</dbReference>
<dbReference type="FunFam" id="3.30.565.10:FF:000010">
    <property type="entry name" value="Sensor histidine kinase RcsC"/>
    <property type="match status" value="1"/>
</dbReference>
<dbReference type="PROSITE" id="PS50110">
    <property type="entry name" value="RESPONSE_REGULATORY"/>
    <property type="match status" value="1"/>
</dbReference>